<dbReference type="Proteomes" id="UP000472277">
    <property type="component" value="Chromosome 10"/>
</dbReference>
<dbReference type="Pfam" id="PF00041">
    <property type="entry name" value="fn3"/>
    <property type="match status" value="4"/>
</dbReference>
<dbReference type="Gene3D" id="4.10.1240.30">
    <property type="match status" value="1"/>
</dbReference>
<evidence type="ECO:0000256" key="15">
    <source>
        <dbReference type="ARBA" id="ARBA00023157"/>
    </source>
</evidence>
<dbReference type="InterPro" id="IPR015812">
    <property type="entry name" value="Integrin_bsu"/>
</dbReference>
<feature type="compositionally biased region" description="Low complexity" evidence="18">
    <location>
        <begin position="1496"/>
        <end position="1522"/>
    </location>
</feature>
<evidence type="ECO:0000256" key="11">
    <source>
        <dbReference type="ARBA" id="ARBA00022889"/>
    </source>
</evidence>
<evidence type="ECO:0000313" key="22">
    <source>
        <dbReference type="Ensembl" id="ENSSTUP00000111037.1"/>
    </source>
</evidence>
<dbReference type="InterPro" id="IPR000742">
    <property type="entry name" value="EGF"/>
</dbReference>
<dbReference type="SMART" id="SM00060">
    <property type="entry name" value="FN3"/>
    <property type="match status" value="4"/>
</dbReference>
<evidence type="ECO:0000256" key="2">
    <source>
        <dbReference type="ARBA" id="ARBA00007449"/>
    </source>
</evidence>
<keyword evidence="9" id="KW-0106">Calcium</keyword>
<dbReference type="PROSITE" id="PS00022">
    <property type="entry name" value="EGF_1"/>
    <property type="match status" value="1"/>
</dbReference>
<dbReference type="InterPro" id="IPR033760">
    <property type="entry name" value="Integrin_beta_N"/>
</dbReference>
<reference evidence="22" key="2">
    <citation type="submission" date="2025-09" db="UniProtKB">
        <authorList>
            <consortium name="Ensembl"/>
        </authorList>
    </citation>
    <scope>IDENTIFICATION</scope>
</reference>
<sequence>MGRWTLNLMVGVVLLAVLTASCYAEKVNHCLATRASTCSECIQSGKGCAYCPDEIFDGPRCDLHENIINHGCKSAVTAKSSMSMERINMLLKQSQVAPQEMSMTLLPGEEREIEMEVFEPAKGPLDLYILMDFSNSMEDDLDNLKRMGAELAALVGKLSDDYTIGFGKFVDKVVEPQTDMRPSKLAKPWPNSDPPFSFRHVITLTSDLRSFTEKLQKERISGNLDAPEGGFDAILQAAVCGEKIGWRSHATHLLVFSTESAFHYEADGANVLAGIMPRNDEQCHLDPNGKYTEDTRQDYPSVPTLVRLLGKHNIIPIFAITNHSFTYYQKLYEYFPIAELGLLQEDSANILNILEKAFENIRSKISIRAEDKPKAIEAQVLSYSGSVAQAGTFKVKPGQIGKFKVRVKASEMVGEQHVCSLEQGDKKGKMRVKPTTFSTALNINAEVLCKTCDCEKTPTENAARCTGHGDLVCGKCRCYVGWLGPFCNCSTSASPVAGSSCLGPDVGEPCSGRGDCLCGTCVCYNTDQYEGPLCQFDKSQCQRYGGFLCNDRGRCFMGQCACAEGWEGPACECPMSNQTCLDTKGGVCNGRGVCKCGRCECQDSGLAMTPTCEANFQAQLGMCEDKRSCVQCQAWKTGEKKDSSQCDQCKFKVVMVDELKENKEVIEACSFRDEDDDCTYHYTVDYPEDQADKELEVQVLKKKDCPPAGFLWLIPLIMFLMLLLGLLLLCCWKYCACCKACLALLPCCGRGRMVGFKEDQYMLRQSLLTSDHLDTPLVRTGPPKSTDVVRWKITDNVHRLPNHPLAKVQPNPKETIQFPLSLRLNRLFTESLSHPDARDTEMLRREVDDNLNEVYKNVPGAQRVQKTKFRLQRNAGKRKDHTIVDTVVSAPRSSYPDIVKLTEKNVQSGNFQDLKVVPGYYTVATDKEAAGAVEFQEGVEMVDVRVPLFIKEDDDDKKQLQVEALDVPLGIAEIGKRFVNITIIKEHAKSIMTFLQPSYTYSRQDGVANIPISREIIEDGHTQVTYRTRDLTAKDKKDYVTVDGELSYGPGETQKTVPVRLLELGEGDGLLKDTQVKQFVMDLTNPRQGAKLGRYPRTTVTITDQPEPSVVMFMKSTQSFSTADPTYSIPVVRTRNQEGPATVHWKTRNAKRFELSGPLKFGPGETEKNIVIDPRPHPGPVKPEIFQLELFDPSTNAAVGERKTTMVTVTDGAWGIYKESDQQGKEFINQTGMSPGGRLFSPTNVKAKATGPRNIRLNWDPLGNPLGYKVKYWIYGDPETDEQVIDVKTTHAELTNLYPFCDYEMKVCGYNALGNGNYSDMVPCRTLEDVPSEPGRLAFNVISPTVTQVSWAEPAETNGVITNYEVLYTPINDDTKPMGVAKKVKIDNPKKRMLLIENLQSAQTYCYKVRAKNSVGWGPFREATINLASQPVRPMSIPIIPDIPIVDAEAGDEYDGYLMYSSEVLRSPTGSKRPSVSDEDQMNGRWEQNFLFPGGNNSMSRSANMSSSSYSQLSPMSTLSSNHRGGAGGNSLSRTQIIGGGMRTENVVMRKRSENRGYYEYDDNIRDSIVIGDLSSGLSGYTDDSRLAPGVPDTPTRLVFSALGPTALKVSWQEPHCDRDVLGYCVLYQLLNGGDMKRIDVSSPADNSVVVQDLLPNHSYLFKVKAQSLEGWGPEREGVITIESAVNPNSPLSPMPGSPFTLSTPSAPGPLVFTALSPEALQLSWEKPRKPNGDILGYVVTCEQLHGGGDMRSFQVSGNSAETSLTVPDLCENMPYKFKVQARTTQGFGPEREGIITIESQDGGGMSQYSSQSLTKRGVFQLPTEVSTHSNVTHTMINDPYFSGDGMMMTSQHTETSGMVTRHVTKEVVQRSMQVAGSSSVTKKVERSFYEA</sequence>
<dbReference type="Ensembl" id="ENSSTUT00000118856.1">
    <property type="protein sequence ID" value="ENSSTUP00000111037.1"/>
    <property type="gene ID" value="ENSSTUG00000049169.1"/>
</dbReference>
<keyword evidence="5 17" id="KW-0812">Transmembrane</keyword>
<dbReference type="GO" id="GO:0009986">
    <property type="term" value="C:cell surface"/>
    <property type="evidence" value="ECO:0007669"/>
    <property type="project" value="TreeGrafter"/>
</dbReference>
<evidence type="ECO:0000256" key="17">
    <source>
        <dbReference type="RuleBase" id="RU000633"/>
    </source>
</evidence>
<dbReference type="InterPro" id="IPR036465">
    <property type="entry name" value="vWFA_dom_sf"/>
</dbReference>
<dbReference type="GO" id="GO:0005178">
    <property type="term" value="F:integrin binding"/>
    <property type="evidence" value="ECO:0007669"/>
    <property type="project" value="TreeGrafter"/>
</dbReference>
<evidence type="ECO:0000256" key="4">
    <source>
        <dbReference type="ARBA" id="ARBA00022536"/>
    </source>
</evidence>
<dbReference type="Pfam" id="PF07965">
    <property type="entry name" value="Integrin_B_tail"/>
    <property type="match status" value="1"/>
</dbReference>
<evidence type="ECO:0000256" key="1">
    <source>
        <dbReference type="ARBA" id="ARBA00004251"/>
    </source>
</evidence>
<dbReference type="SMART" id="SM00187">
    <property type="entry name" value="INB"/>
    <property type="match status" value="1"/>
</dbReference>
<dbReference type="GO" id="GO:0046872">
    <property type="term" value="F:metal ion binding"/>
    <property type="evidence" value="ECO:0007669"/>
    <property type="project" value="UniProtKB-KW"/>
</dbReference>
<dbReference type="InterPro" id="IPR013783">
    <property type="entry name" value="Ig-like_fold"/>
</dbReference>
<feature type="domain" description="Fibronectin type-III" evidence="21">
    <location>
        <begin position="1333"/>
        <end position="1432"/>
    </location>
</feature>
<keyword evidence="7 20" id="KW-0732">Signal</keyword>
<evidence type="ECO:0000256" key="3">
    <source>
        <dbReference type="ARBA" id="ARBA00022475"/>
    </source>
</evidence>
<feature type="domain" description="Fibronectin type-III" evidence="21">
    <location>
        <begin position="1241"/>
        <end position="1329"/>
    </location>
</feature>
<evidence type="ECO:0000259" key="21">
    <source>
        <dbReference type="PROSITE" id="PS50853"/>
    </source>
</evidence>
<organism evidence="22 23">
    <name type="scientific">Salmo trutta</name>
    <name type="common">Brown trout</name>
    <dbReference type="NCBI Taxonomy" id="8032"/>
    <lineage>
        <taxon>Eukaryota</taxon>
        <taxon>Metazoa</taxon>
        <taxon>Chordata</taxon>
        <taxon>Craniata</taxon>
        <taxon>Vertebrata</taxon>
        <taxon>Euteleostomi</taxon>
        <taxon>Actinopterygii</taxon>
        <taxon>Neopterygii</taxon>
        <taxon>Teleostei</taxon>
        <taxon>Protacanthopterygii</taxon>
        <taxon>Salmoniformes</taxon>
        <taxon>Salmonidae</taxon>
        <taxon>Salmoninae</taxon>
        <taxon>Salmo</taxon>
    </lineage>
</organism>
<dbReference type="InterPro" id="IPR003961">
    <property type="entry name" value="FN3_dom"/>
</dbReference>
<keyword evidence="4" id="KW-0245">EGF-like domain</keyword>
<dbReference type="GO" id="GO:0007160">
    <property type="term" value="P:cell-matrix adhesion"/>
    <property type="evidence" value="ECO:0007669"/>
    <property type="project" value="TreeGrafter"/>
</dbReference>
<evidence type="ECO:0000256" key="16">
    <source>
        <dbReference type="ARBA" id="ARBA00023180"/>
    </source>
</evidence>
<evidence type="ECO:0000256" key="6">
    <source>
        <dbReference type="ARBA" id="ARBA00022723"/>
    </source>
</evidence>
<keyword evidence="6" id="KW-0479">Metal-binding</keyword>
<keyword evidence="12 19" id="KW-1133">Transmembrane helix</keyword>
<proteinExistence type="inferred from homology"/>
<dbReference type="PROSITE" id="PS00243">
    <property type="entry name" value="I_EGF_1"/>
    <property type="match status" value="2"/>
</dbReference>
<keyword evidence="14 19" id="KW-0472">Membrane</keyword>
<evidence type="ECO:0000256" key="7">
    <source>
        <dbReference type="ARBA" id="ARBA00022729"/>
    </source>
</evidence>
<dbReference type="FunFam" id="3.40.50.410:FF:000036">
    <property type="entry name" value="Integrin beta"/>
    <property type="match status" value="1"/>
</dbReference>
<dbReference type="GeneTree" id="ENSGT01150000286919"/>
<dbReference type="SMART" id="SM00237">
    <property type="entry name" value="Calx_beta"/>
    <property type="match status" value="2"/>
</dbReference>
<dbReference type="GO" id="GO:0005925">
    <property type="term" value="C:focal adhesion"/>
    <property type="evidence" value="ECO:0007669"/>
    <property type="project" value="TreeGrafter"/>
</dbReference>
<keyword evidence="10" id="KW-0460">Magnesium</keyword>
<keyword evidence="11 17" id="KW-0130">Cell adhesion</keyword>
<evidence type="ECO:0000256" key="9">
    <source>
        <dbReference type="ARBA" id="ARBA00022837"/>
    </source>
</evidence>
<evidence type="ECO:0000256" key="20">
    <source>
        <dbReference type="SAM" id="SignalP"/>
    </source>
</evidence>
<comment type="similarity">
    <text evidence="2 17">Belongs to the integrin beta chain family.</text>
</comment>
<evidence type="ECO:0000256" key="18">
    <source>
        <dbReference type="SAM" id="MobiDB-lite"/>
    </source>
</evidence>
<dbReference type="SUPFAM" id="SSF69687">
    <property type="entry name" value="Integrin beta tail domain"/>
    <property type="match status" value="1"/>
</dbReference>
<gene>
    <name evidence="22" type="primary">ITGB4</name>
    <name evidence="22" type="synonym">LOC115201253</name>
</gene>
<dbReference type="Gene3D" id="2.60.40.1510">
    <property type="entry name" value="ntegrin, alpha v. Chain A, domain 3"/>
    <property type="match status" value="1"/>
</dbReference>
<dbReference type="SUPFAM" id="SSF49265">
    <property type="entry name" value="Fibronectin type III"/>
    <property type="match status" value="2"/>
</dbReference>
<evidence type="ECO:0000256" key="14">
    <source>
        <dbReference type="ARBA" id="ARBA00023136"/>
    </source>
</evidence>
<dbReference type="SMART" id="SM01242">
    <property type="entry name" value="Integrin_B_tail"/>
    <property type="match status" value="1"/>
</dbReference>
<protein>
    <recommendedName>
        <fullName evidence="17">Integrin beta</fullName>
    </recommendedName>
</protein>
<dbReference type="SUPFAM" id="SSF53300">
    <property type="entry name" value="vWA-like"/>
    <property type="match status" value="1"/>
</dbReference>
<feature type="domain" description="Fibronectin type-III" evidence="21">
    <location>
        <begin position="1707"/>
        <end position="1803"/>
    </location>
</feature>
<dbReference type="Gene3D" id="2.60.40.2030">
    <property type="match status" value="2"/>
</dbReference>
<dbReference type="SUPFAM" id="SSF141072">
    <property type="entry name" value="CalX-like"/>
    <property type="match status" value="2"/>
</dbReference>
<dbReference type="InterPro" id="IPR012896">
    <property type="entry name" value="Integrin_bsu_tail"/>
</dbReference>
<dbReference type="InterPro" id="IPR057243">
    <property type="entry name" value="Integrin_I-EGF_CS"/>
</dbReference>
<evidence type="ECO:0000256" key="8">
    <source>
        <dbReference type="ARBA" id="ARBA00022737"/>
    </source>
</evidence>
<keyword evidence="8" id="KW-0677">Repeat</keyword>
<dbReference type="SUPFAM" id="SSF103575">
    <property type="entry name" value="Plexin repeat"/>
    <property type="match status" value="1"/>
</dbReference>
<dbReference type="GO" id="GO:0008305">
    <property type="term" value="C:integrin complex"/>
    <property type="evidence" value="ECO:0007669"/>
    <property type="project" value="TreeGrafter"/>
</dbReference>
<feature type="domain" description="Fibronectin type-III" evidence="21">
    <location>
        <begin position="1594"/>
        <end position="1689"/>
    </location>
</feature>
<feature type="region of interest" description="Disordered" evidence="18">
    <location>
        <begin position="1466"/>
        <end position="1536"/>
    </location>
</feature>
<feature type="chain" id="PRO_5025463187" description="Integrin beta" evidence="20">
    <location>
        <begin position="25"/>
        <end position="1892"/>
    </location>
</feature>
<dbReference type="InterPro" id="IPR038081">
    <property type="entry name" value="CalX-like_sf"/>
</dbReference>
<name>A0A674ETP6_SALTR</name>
<accession>A0A674ETP6</accession>
<keyword evidence="23" id="KW-1185">Reference proteome</keyword>
<dbReference type="FunFam" id="2.60.40.10:FF:000146">
    <property type="entry name" value="Integrin beta"/>
    <property type="match status" value="2"/>
</dbReference>
<keyword evidence="3" id="KW-1003">Cell membrane</keyword>
<dbReference type="Pfam" id="PF17205">
    <property type="entry name" value="PSI_integrin"/>
    <property type="match status" value="1"/>
</dbReference>
<evidence type="ECO:0000256" key="19">
    <source>
        <dbReference type="SAM" id="Phobius"/>
    </source>
</evidence>
<evidence type="ECO:0000256" key="13">
    <source>
        <dbReference type="ARBA" id="ARBA00023037"/>
    </source>
</evidence>
<evidence type="ECO:0000256" key="12">
    <source>
        <dbReference type="ARBA" id="ARBA00022989"/>
    </source>
</evidence>
<dbReference type="PROSITE" id="PS50853">
    <property type="entry name" value="FN3"/>
    <property type="match status" value="4"/>
</dbReference>
<dbReference type="Pfam" id="PF18372">
    <property type="entry name" value="I-EGF_1"/>
    <property type="match status" value="1"/>
</dbReference>
<dbReference type="Pfam" id="PF00362">
    <property type="entry name" value="Integrin_beta"/>
    <property type="match status" value="1"/>
</dbReference>
<dbReference type="Gene3D" id="3.30.1680.10">
    <property type="entry name" value="ligand-binding face of the semaphorins, domain 2"/>
    <property type="match status" value="1"/>
</dbReference>
<keyword evidence="13 17" id="KW-0401">Integrin</keyword>
<dbReference type="Gene3D" id="3.40.50.410">
    <property type="entry name" value="von Willebrand factor, type A domain"/>
    <property type="match status" value="1"/>
</dbReference>
<reference evidence="22" key="1">
    <citation type="submission" date="2025-08" db="UniProtKB">
        <authorList>
            <consortium name="Ensembl"/>
        </authorList>
    </citation>
    <scope>IDENTIFICATION</scope>
</reference>
<feature type="signal peptide" evidence="20">
    <location>
        <begin position="1"/>
        <end position="24"/>
    </location>
</feature>
<dbReference type="PANTHER" id="PTHR10082">
    <property type="entry name" value="INTEGRIN BETA SUBUNIT"/>
    <property type="match status" value="1"/>
</dbReference>
<dbReference type="InterPro" id="IPR036116">
    <property type="entry name" value="FN3_sf"/>
</dbReference>
<evidence type="ECO:0000313" key="23">
    <source>
        <dbReference type="Proteomes" id="UP000472277"/>
    </source>
</evidence>
<dbReference type="InterPro" id="IPR003644">
    <property type="entry name" value="Calx_beta"/>
</dbReference>
<dbReference type="Pfam" id="PF23106">
    <property type="entry name" value="EGF_Teneurin"/>
    <property type="match status" value="1"/>
</dbReference>
<evidence type="ECO:0000256" key="10">
    <source>
        <dbReference type="ARBA" id="ARBA00022842"/>
    </source>
</evidence>
<evidence type="ECO:0000256" key="5">
    <source>
        <dbReference type="ARBA" id="ARBA00022692"/>
    </source>
</evidence>
<dbReference type="SUPFAM" id="SSF57196">
    <property type="entry name" value="EGF/Laminin"/>
    <property type="match status" value="1"/>
</dbReference>
<dbReference type="GO" id="GO:0007229">
    <property type="term" value="P:integrin-mediated signaling pathway"/>
    <property type="evidence" value="ECO:0007669"/>
    <property type="project" value="UniProtKB-KW"/>
</dbReference>
<dbReference type="GO" id="GO:0033627">
    <property type="term" value="P:cell adhesion mediated by integrin"/>
    <property type="evidence" value="ECO:0007669"/>
    <property type="project" value="TreeGrafter"/>
</dbReference>
<dbReference type="InterPro" id="IPR040622">
    <property type="entry name" value="EGF_integrin_1"/>
</dbReference>
<comment type="subcellular location">
    <subcellularLocation>
        <location evidence="1 17">Cell membrane</location>
        <topology evidence="1 17">Single-pass type I membrane protein</topology>
    </subcellularLocation>
</comment>
<dbReference type="PROSITE" id="PS52047">
    <property type="entry name" value="I_EGF_2"/>
    <property type="match status" value="2"/>
</dbReference>
<dbReference type="InterPro" id="IPR002369">
    <property type="entry name" value="Integrin_bsu_VWA"/>
</dbReference>
<keyword evidence="15" id="KW-1015">Disulfide bond</keyword>
<dbReference type="PROSITE" id="PS51257">
    <property type="entry name" value="PROKAR_LIPOPROTEIN"/>
    <property type="match status" value="1"/>
</dbReference>
<feature type="transmembrane region" description="Helical" evidence="19">
    <location>
        <begin position="710"/>
        <end position="732"/>
    </location>
</feature>
<dbReference type="CDD" id="cd00063">
    <property type="entry name" value="FN3"/>
    <property type="match status" value="4"/>
</dbReference>
<dbReference type="Gene3D" id="2.10.25.10">
    <property type="entry name" value="Laminin"/>
    <property type="match status" value="3"/>
</dbReference>
<dbReference type="PANTHER" id="PTHR10082:SF42">
    <property type="entry name" value="INTEGRIN BETA-4"/>
    <property type="match status" value="1"/>
</dbReference>
<dbReference type="Gene3D" id="2.60.40.10">
    <property type="entry name" value="Immunoglobulins"/>
    <property type="match status" value="4"/>
</dbReference>
<dbReference type="Pfam" id="PF03160">
    <property type="entry name" value="Calx-beta"/>
    <property type="match status" value="2"/>
</dbReference>
<dbReference type="GO" id="GO:0016477">
    <property type="term" value="P:cell migration"/>
    <property type="evidence" value="ECO:0007669"/>
    <property type="project" value="TreeGrafter"/>
</dbReference>
<keyword evidence="16" id="KW-0325">Glycoprotein</keyword>
<dbReference type="GO" id="GO:0098609">
    <property type="term" value="P:cell-cell adhesion"/>
    <property type="evidence" value="ECO:0007669"/>
    <property type="project" value="TreeGrafter"/>
</dbReference>
<dbReference type="FunFam" id="2.10.25.10:FF:000036">
    <property type="entry name" value="Integrin beta"/>
    <property type="match status" value="1"/>
</dbReference>
<dbReference type="PRINTS" id="PR01186">
    <property type="entry name" value="INTEGRINB"/>
</dbReference>
<dbReference type="InterPro" id="IPR036349">
    <property type="entry name" value="Integrin_bsu_tail_dom_sf"/>
</dbReference>